<feature type="non-terminal residue" evidence="2">
    <location>
        <position position="104"/>
    </location>
</feature>
<name>A0A6J4RDM8_9ACTN</name>
<evidence type="ECO:0000256" key="1">
    <source>
        <dbReference type="SAM" id="MobiDB-lite"/>
    </source>
</evidence>
<proteinExistence type="predicted"/>
<protein>
    <submittedName>
        <fullName evidence="2">Zinc finger, CDGSH-type domain protein</fullName>
    </submittedName>
</protein>
<organism evidence="2">
    <name type="scientific">uncultured Solirubrobacteraceae bacterium</name>
    <dbReference type="NCBI Taxonomy" id="1162706"/>
    <lineage>
        <taxon>Bacteria</taxon>
        <taxon>Bacillati</taxon>
        <taxon>Actinomycetota</taxon>
        <taxon>Thermoleophilia</taxon>
        <taxon>Solirubrobacterales</taxon>
        <taxon>Solirubrobacteraceae</taxon>
        <taxon>environmental samples</taxon>
    </lineage>
</organism>
<reference evidence="2" key="1">
    <citation type="submission" date="2020-02" db="EMBL/GenBank/DDBJ databases">
        <authorList>
            <person name="Meier V. D."/>
        </authorList>
    </citation>
    <scope>NUCLEOTIDE SEQUENCE</scope>
    <source>
        <strain evidence="2">AVDCRST_MAG38</strain>
    </source>
</reference>
<evidence type="ECO:0000313" key="2">
    <source>
        <dbReference type="EMBL" id="CAA9471109.1"/>
    </source>
</evidence>
<dbReference type="AlphaFoldDB" id="A0A6J4RDM8"/>
<feature type="compositionally biased region" description="Basic and acidic residues" evidence="1">
    <location>
        <begin position="47"/>
        <end position="67"/>
    </location>
</feature>
<dbReference type="EMBL" id="CADCVJ010000090">
    <property type="protein sequence ID" value="CAA9471109.1"/>
    <property type="molecule type" value="Genomic_DNA"/>
</dbReference>
<gene>
    <name evidence="2" type="ORF">AVDCRST_MAG38-1313</name>
</gene>
<feature type="non-terminal residue" evidence="2">
    <location>
        <position position="1"/>
    </location>
</feature>
<sequence length="104" mass="11440">AARRAPSGAPDRSESIGPRRRRRGCRDGARRSGHHPVSRRPAAGARSRADHRSGRQPDRARSRDRRAVSLRQVPDAAVLRRDPQAGSLPGAERRRAGSRLRSAL</sequence>
<feature type="region of interest" description="Disordered" evidence="1">
    <location>
        <begin position="1"/>
        <end position="104"/>
    </location>
</feature>
<accession>A0A6J4RDM8</accession>